<protein>
    <submittedName>
        <fullName evidence="2">Ankyrin</fullName>
    </submittedName>
</protein>
<dbReference type="AlphaFoldDB" id="A0A2I1D8E0"/>
<gene>
    <name evidence="2" type="ORF">P168DRAFT_288112</name>
</gene>
<keyword evidence="3" id="KW-1185">Reference proteome</keyword>
<dbReference type="VEuPathDB" id="FungiDB:P168DRAFT_288112"/>
<sequence>MVQLLLDAVAASDPGALFMYRKATLIYAAITGQLVILRHLLLDLVDVDRRDPLWSDVFYEAALYSRLDALRMLFKHGTHPGRTGQVMLLSAEQNRHDDVVELLIENHVPENDPAEIASFMCKIVRWGRLSTVNRLIAAGYPADIPDPTSGRTPLSFAAQRSNIAMMRVLIKAGADPLVHYHNGWMPLG</sequence>
<dbReference type="SUPFAM" id="SSF48403">
    <property type="entry name" value="Ankyrin repeat"/>
    <property type="match status" value="1"/>
</dbReference>
<dbReference type="PANTHER" id="PTHR45743">
    <property type="entry name" value="POTASSIUM CHANNEL AKT1"/>
    <property type="match status" value="1"/>
</dbReference>
<dbReference type="Pfam" id="PF13637">
    <property type="entry name" value="Ank_4"/>
    <property type="match status" value="1"/>
</dbReference>
<dbReference type="Proteomes" id="UP000234254">
    <property type="component" value="Unassembled WGS sequence"/>
</dbReference>
<evidence type="ECO:0000313" key="2">
    <source>
        <dbReference type="EMBL" id="PKY06153.1"/>
    </source>
</evidence>
<dbReference type="InterPro" id="IPR045319">
    <property type="entry name" value="KAT/AKT"/>
</dbReference>
<accession>A0A2I1D8E0</accession>
<dbReference type="OrthoDB" id="341259at2759"/>
<comment type="caution">
    <text evidence="2">The sequence shown here is derived from an EMBL/GenBank/DDBJ whole genome shotgun (WGS) entry which is preliminary data.</text>
</comment>
<dbReference type="PROSITE" id="PS50088">
    <property type="entry name" value="ANK_REPEAT"/>
    <property type="match status" value="1"/>
</dbReference>
<organism evidence="2 3">
    <name type="scientific">Aspergillus campestris (strain IBT 28561)</name>
    <dbReference type="NCBI Taxonomy" id="1392248"/>
    <lineage>
        <taxon>Eukaryota</taxon>
        <taxon>Fungi</taxon>
        <taxon>Dikarya</taxon>
        <taxon>Ascomycota</taxon>
        <taxon>Pezizomycotina</taxon>
        <taxon>Eurotiomycetes</taxon>
        <taxon>Eurotiomycetidae</taxon>
        <taxon>Eurotiales</taxon>
        <taxon>Aspergillaceae</taxon>
        <taxon>Aspergillus</taxon>
        <taxon>Aspergillus subgen. Circumdati</taxon>
    </lineage>
</organism>
<evidence type="ECO:0000313" key="3">
    <source>
        <dbReference type="Proteomes" id="UP000234254"/>
    </source>
</evidence>
<dbReference type="GeneID" id="36544241"/>
<evidence type="ECO:0000256" key="1">
    <source>
        <dbReference type="PROSITE-ProRule" id="PRU00023"/>
    </source>
</evidence>
<dbReference type="Gene3D" id="1.25.40.20">
    <property type="entry name" value="Ankyrin repeat-containing domain"/>
    <property type="match status" value="2"/>
</dbReference>
<proteinExistence type="predicted"/>
<keyword evidence="1" id="KW-0040">ANK repeat</keyword>
<reference evidence="2" key="1">
    <citation type="submission" date="2016-12" db="EMBL/GenBank/DDBJ databases">
        <title>The genomes of Aspergillus section Nigri reveals drivers in fungal speciation.</title>
        <authorList>
            <consortium name="DOE Joint Genome Institute"/>
            <person name="Vesth T.C."/>
            <person name="Nybo J."/>
            <person name="Theobald S."/>
            <person name="Brandl J."/>
            <person name="Frisvad J.C."/>
            <person name="Nielsen K.F."/>
            <person name="Lyhne E.K."/>
            <person name="Kogle M.E."/>
            <person name="Kuo A."/>
            <person name="Riley R."/>
            <person name="Clum A."/>
            <person name="Nolan M."/>
            <person name="Lipzen A."/>
            <person name="Salamov A."/>
            <person name="Henrissat B."/>
            <person name="Wiebenga A."/>
            <person name="De vries R.P."/>
            <person name="Grigoriev I.V."/>
            <person name="Mortensen U.H."/>
            <person name="Andersen M.R."/>
            <person name="Baker S.E."/>
        </authorList>
    </citation>
    <scope>NUCLEOTIDE SEQUENCE</scope>
    <source>
        <strain evidence="2">IBT 28561</strain>
    </source>
</reference>
<dbReference type="PROSITE" id="PS50297">
    <property type="entry name" value="ANK_REP_REGION"/>
    <property type="match status" value="1"/>
</dbReference>
<dbReference type="RefSeq" id="XP_024694747.1">
    <property type="nucleotide sequence ID" value="XM_024836717.1"/>
</dbReference>
<dbReference type="GO" id="GO:0005249">
    <property type="term" value="F:voltage-gated potassium channel activity"/>
    <property type="evidence" value="ECO:0007669"/>
    <property type="project" value="InterPro"/>
</dbReference>
<feature type="repeat" description="ANK" evidence="1">
    <location>
        <begin position="149"/>
        <end position="175"/>
    </location>
</feature>
<dbReference type="InterPro" id="IPR002110">
    <property type="entry name" value="Ankyrin_rpt"/>
</dbReference>
<dbReference type="EMBL" id="MSFM01000003">
    <property type="protein sequence ID" value="PKY06153.1"/>
    <property type="molecule type" value="Genomic_DNA"/>
</dbReference>
<dbReference type="InterPro" id="IPR036770">
    <property type="entry name" value="Ankyrin_rpt-contain_sf"/>
</dbReference>
<name>A0A2I1D8E0_ASPC2</name>
<dbReference type="SMART" id="SM00248">
    <property type="entry name" value="ANK"/>
    <property type="match status" value="4"/>
</dbReference>